<dbReference type="PROSITE" id="PS50835">
    <property type="entry name" value="IG_LIKE"/>
    <property type="match status" value="6"/>
</dbReference>
<dbReference type="OMA" id="GGQVTMV"/>
<dbReference type="PANTHER" id="PTHR47633:SF4">
    <property type="entry name" value="MYOPALLADIN ISOFORM X1"/>
    <property type="match status" value="1"/>
</dbReference>
<dbReference type="InterPro" id="IPR007110">
    <property type="entry name" value="Ig-like_dom"/>
</dbReference>
<dbReference type="PANTHER" id="PTHR47633">
    <property type="entry name" value="IMMUNOGLOBULIN"/>
    <property type="match status" value="1"/>
</dbReference>
<keyword evidence="3" id="KW-1185">Reference proteome</keyword>
<evidence type="ECO:0000259" key="2">
    <source>
        <dbReference type="PROSITE" id="PS50835"/>
    </source>
</evidence>
<feature type="domain" description="Ig-like" evidence="2">
    <location>
        <begin position="427"/>
        <end position="500"/>
    </location>
</feature>
<evidence type="ECO:0000256" key="1">
    <source>
        <dbReference type="SAM" id="MobiDB-lite"/>
    </source>
</evidence>
<accession>A0A915LAH8</accession>
<reference evidence="4" key="1">
    <citation type="submission" date="2022-11" db="UniProtKB">
        <authorList>
            <consortium name="WormBaseParasite"/>
        </authorList>
    </citation>
    <scope>IDENTIFICATION</scope>
</reference>
<protein>
    <submittedName>
        <fullName evidence="4">Ig-like domain-containing protein</fullName>
    </submittedName>
</protein>
<dbReference type="SUPFAM" id="SSF48726">
    <property type="entry name" value="Immunoglobulin"/>
    <property type="match status" value="6"/>
</dbReference>
<dbReference type="WBParaSite" id="nRc.2.0.1.t48130-RA">
    <property type="protein sequence ID" value="nRc.2.0.1.t48130-RA"/>
    <property type="gene ID" value="nRc.2.0.1.g48130"/>
</dbReference>
<dbReference type="InterPro" id="IPR013098">
    <property type="entry name" value="Ig_I-set"/>
</dbReference>
<feature type="domain" description="Ig-like" evidence="2">
    <location>
        <begin position="1"/>
        <end position="79"/>
    </location>
</feature>
<dbReference type="Proteomes" id="UP000887565">
    <property type="component" value="Unplaced"/>
</dbReference>
<feature type="domain" description="Ig-like" evidence="2">
    <location>
        <begin position="290"/>
        <end position="380"/>
    </location>
</feature>
<dbReference type="SMART" id="SM00408">
    <property type="entry name" value="IGc2"/>
    <property type="match status" value="4"/>
</dbReference>
<dbReference type="InterPro" id="IPR003598">
    <property type="entry name" value="Ig_sub2"/>
</dbReference>
<dbReference type="FunFam" id="2.60.40.10:FF:000962">
    <property type="entry name" value="titin isoform X1"/>
    <property type="match status" value="3"/>
</dbReference>
<dbReference type="FunFam" id="2.60.40.10:FF:000119">
    <property type="entry name" value="Sallimus, isoform P"/>
    <property type="match status" value="1"/>
</dbReference>
<name>A0A915LAH8_ROMCU</name>
<dbReference type="Gene3D" id="2.60.40.10">
    <property type="entry name" value="Immunoglobulins"/>
    <property type="match status" value="6"/>
</dbReference>
<dbReference type="Pfam" id="PF07679">
    <property type="entry name" value="I-set"/>
    <property type="match status" value="6"/>
</dbReference>
<dbReference type="InterPro" id="IPR003599">
    <property type="entry name" value="Ig_sub"/>
</dbReference>
<evidence type="ECO:0000313" key="3">
    <source>
        <dbReference type="Proteomes" id="UP000887565"/>
    </source>
</evidence>
<organism evidence="3 4">
    <name type="scientific">Romanomermis culicivorax</name>
    <name type="common">Nematode worm</name>
    <dbReference type="NCBI Taxonomy" id="13658"/>
    <lineage>
        <taxon>Eukaryota</taxon>
        <taxon>Metazoa</taxon>
        <taxon>Ecdysozoa</taxon>
        <taxon>Nematoda</taxon>
        <taxon>Enoplea</taxon>
        <taxon>Dorylaimia</taxon>
        <taxon>Mermithida</taxon>
        <taxon>Mermithoidea</taxon>
        <taxon>Mermithidae</taxon>
        <taxon>Romanomermis</taxon>
    </lineage>
</organism>
<dbReference type="AlphaFoldDB" id="A0A915LAH8"/>
<dbReference type="InterPro" id="IPR036179">
    <property type="entry name" value="Ig-like_dom_sf"/>
</dbReference>
<feature type="domain" description="Ig-like" evidence="2">
    <location>
        <begin position="158"/>
        <end position="249"/>
    </location>
</feature>
<feature type="region of interest" description="Disordered" evidence="1">
    <location>
        <begin position="257"/>
        <end position="291"/>
    </location>
</feature>
<dbReference type="InterPro" id="IPR013783">
    <property type="entry name" value="Ig-like_fold"/>
</dbReference>
<proteinExistence type="predicted"/>
<feature type="domain" description="Ig-like" evidence="2">
    <location>
        <begin position="680"/>
        <end position="770"/>
    </location>
</feature>
<evidence type="ECO:0000313" key="4">
    <source>
        <dbReference type="WBParaSite" id="nRc.2.0.1.t48130-RA"/>
    </source>
</evidence>
<feature type="domain" description="Ig-like" evidence="2">
    <location>
        <begin position="547"/>
        <end position="633"/>
    </location>
</feature>
<sequence>FQEKQSGKLEVNVSGRLLSPVEWYKDNNRIKESAKFKIVSTPTGMHTLFINGAAQNDSGLYKCMMKSEGGAVENLWRVTVKSPVSYPQKQQFGRPMEPQKAAPPMMKIAGVKAPTANEGMSASTVELAKLKQVEKQQAARQANKPLQEKNLTPSTQAPTFTGCLKELSNLVEGQTAHFECSVAPANDANLKVVWLFNGRPLQENSRIFSSFSNGVATLDINKVHVKDIGTYTCLAVNQLGQQRSSASLNIDRSKAGDLSANGFKENGQQQGGDQKRRKMESAGASRPELPNFSSEFRNLETYEGKPVRFEAKLSPANDPQMKLEWFFNGNPLQMGNRIKTGYNFGFVTLDIIQCSPQDSGSYTCRATNSLGVAETNGVLFCQGVSAVAPGSQWADQNEWGSDEVAVHNAPKFVSPLQNQEVDERGRCFFEARVIPRNDPHLQVEWYKDGLPLQMANRIQVLHSFGFVSLVIAPAYPEDSGVYTCMAKNRVGQDQTQAQLVCHGKDSLVLDTQHEGALAPINQLDSYRVHIGPVLEERPEELHSTRHPKFTTHPAAQVHANQEEPVHFECRIQPANDPKLKVEWFKDRAPLCLGHRIRPSYDFGRVCLDILYAYPEDTGTYNAVATNEIGQDVTQCALIVQGRQSLYLDPQHPEGLQRIQELEAARPLESEKVTDACEGAPKLSGQLQNQILKEGTNLYLSFQVHPANDPTMKIDWYLNGQLIITGSRVTTRNEFGHVILHVQSVISEDSGEYVAHIYNEKGETTAFCNVTVE</sequence>
<dbReference type="SMART" id="SM00409">
    <property type="entry name" value="IG"/>
    <property type="match status" value="6"/>
</dbReference>